<dbReference type="InterPro" id="IPR023393">
    <property type="entry name" value="START-like_dom_sf"/>
</dbReference>
<dbReference type="CDD" id="cd07814">
    <property type="entry name" value="SRPBCC_CalC_Aha1-like"/>
    <property type="match status" value="1"/>
</dbReference>
<organism evidence="3 4">
    <name type="scientific">Microbispora oryzae</name>
    <dbReference type="NCBI Taxonomy" id="2806554"/>
    <lineage>
        <taxon>Bacteria</taxon>
        <taxon>Bacillati</taxon>
        <taxon>Actinomycetota</taxon>
        <taxon>Actinomycetes</taxon>
        <taxon>Streptosporangiales</taxon>
        <taxon>Streptosporangiaceae</taxon>
        <taxon>Microbispora</taxon>
    </lineage>
</organism>
<evidence type="ECO:0000313" key="3">
    <source>
        <dbReference type="EMBL" id="MBP2702994.1"/>
    </source>
</evidence>
<evidence type="ECO:0000256" key="1">
    <source>
        <dbReference type="ARBA" id="ARBA00006817"/>
    </source>
</evidence>
<sequence length="169" mass="19041">MIVNYLAIKPVHHSGLGRCPRIWWVALRRTRSPVPGLHPASISVDQFIPAPPAKVWSSLTEPELLARWWVPGDIHAVVGHRFHLQMPGWGSVPCEVLEVEPYERLVYTFGASWVLTWRLVTEGKGTRVLLEHSGFDLENKRDRAAFERMGRGWPSTVLPRLADVAAGLP</sequence>
<reference evidence="3" key="1">
    <citation type="submission" date="2021-02" db="EMBL/GenBank/DDBJ databases">
        <title>Draft genome sequence of Microbispora sp. RL4-1S isolated from rice leaves in Thailand.</title>
        <authorList>
            <person name="Muangham S."/>
            <person name="Duangmal K."/>
        </authorList>
    </citation>
    <scope>NUCLEOTIDE SEQUENCE</scope>
    <source>
        <strain evidence="3">RL4-1S</strain>
    </source>
</reference>
<dbReference type="InterPro" id="IPR013538">
    <property type="entry name" value="ASHA1/2-like_C"/>
</dbReference>
<dbReference type="Gene3D" id="3.30.530.20">
    <property type="match status" value="1"/>
</dbReference>
<dbReference type="AlphaFoldDB" id="A0A940WCH8"/>
<dbReference type="Proteomes" id="UP000674234">
    <property type="component" value="Unassembled WGS sequence"/>
</dbReference>
<dbReference type="SUPFAM" id="SSF55961">
    <property type="entry name" value="Bet v1-like"/>
    <property type="match status" value="1"/>
</dbReference>
<dbReference type="EMBL" id="JAFCNB010000002">
    <property type="protein sequence ID" value="MBP2702994.1"/>
    <property type="molecule type" value="Genomic_DNA"/>
</dbReference>
<comment type="caution">
    <text evidence="3">The sequence shown here is derived from an EMBL/GenBank/DDBJ whole genome shotgun (WGS) entry which is preliminary data.</text>
</comment>
<evidence type="ECO:0000313" key="4">
    <source>
        <dbReference type="Proteomes" id="UP000674234"/>
    </source>
</evidence>
<dbReference type="Pfam" id="PF08327">
    <property type="entry name" value="AHSA1"/>
    <property type="match status" value="1"/>
</dbReference>
<proteinExistence type="inferred from homology"/>
<evidence type="ECO:0000259" key="2">
    <source>
        <dbReference type="Pfam" id="PF08327"/>
    </source>
</evidence>
<comment type="similarity">
    <text evidence="1">Belongs to the AHA1 family.</text>
</comment>
<keyword evidence="4" id="KW-1185">Reference proteome</keyword>
<accession>A0A940WCH8</accession>
<feature type="domain" description="Activator of Hsp90 ATPase homologue 1/2-like C-terminal" evidence="2">
    <location>
        <begin position="50"/>
        <end position="163"/>
    </location>
</feature>
<gene>
    <name evidence="3" type="ORF">JOL79_04150</name>
</gene>
<protein>
    <submittedName>
        <fullName evidence="3">SRPBCC domain-containing protein</fullName>
    </submittedName>
</protein>
<name>A0A940WCH8_9ACTN</name>